<dbReference type="PANTHER" id="PTHR37816:SF2">
    <property type="entry name" value="DNA TOPOLOGY MODULATION PROTEIN FLAR-RELATED PROTEIN"/>
    <property type="match status" value="1"/>
</dbReference>
<accession>A0A934QGB5</accession>
<dbReference type="GO" id="GO:0016301">
    <property type="term" value="F:kinase activity"/>
    <property type="evidence" value="ECO:0007669"/>
    <property type="project" value="UniProtKB-KW"/>
</dbReference>
<proteinExistence type="predicted"/>
<sequence length="184" mass="20528">MTGRKIHITGGSCAGVSTLGAALAEQLTVPQIDVDDFYWMPTDPPFRIKRPIEDRISLIGRRQDETAGWILTGSCMSWGDTLIRAVDLIVFIYTPTATRLQRLDQRETARYGARILPGGDMHEAHLAFRDWASRYENPTVPGRNLAKHESWLRKQSAPILRLDGLTPTPQLVQSVQAKLSCLCG</sequence>
<gene>
    <name evidence="1" type="ORF">CKO21_02550</name>
</gene>
<dbReference type="Gene3D" id="3.40.50.300">
    <property type="entry name" value="P-loop containing nucleotide triphosphate hydrolases"/>
    <property type="match status" value="1"/>
</dbReference>
<dbReference type="AlphaFoldDB" id="A0A934QGB5"/>
<reference evidence="1" key="1">
    <citation type="submission" date="2017-08" db="EMBL/GenBank/DDBJ databases">
        <authorList>
            <person name="Imhoff J.F."/>
            <person name="Rahn T."/>
            <person name="Kuenzel S."/>
            <person name="Neulinger S.C."/>
        </authorList>
    </citation>
    <scope>NUCLEOTIDE SEQUENCE</scope>
    <source>
        <strain evidence="1">DSM 9154</strain>
    </source>
</reference>
<keyword evidence="1" id="KW-0418">Kinase</keyword>
<dbReference type="PANTHER" id="PTHR37816">
    <property type="entry name" value="YALI0E33011P"/>
    <property type="match status" value="1"/>
</dbReference>
<dbReference type="Proteomes" id="UP000778970">
    <property type="component" value="Unassembled WGS sequence"/>
</dbReference>
<dbReference type="InterPro" id="IPR052922">
    <property type="entry name" value="Cytidylate_Kinase-2"/>
</dbReference>
<dbReference type="EMBL" id="NRRE01000011">
    <property type="protein sequence ID" value="MBK1696122.1"/>
    <property type="molecule type" value="Genomic_DNA"/>
</dbReference>
<comment type="caution">
    <text evidence="1">The sequence shown here is derived from an EMBL/GenBank/DDBJ whole genome shotgun (WGS) entry which is preliminary data.</text>
</comment>
<dbReference type="NCBIfam" id="NF004861">
    <property type="entry name" value="PRK06217.1"/>
    <property type="match status" value="1"/>
</dbReference>
<keyword evidence="2" id="KW-1185">Reference proteome</keyword>
<organism evidence="1 2">
    <name type="scientific">Rhodovibrio salinarum</name>
    <dbReference type="NCBI Taxonomy" id="1087"/>
    <lineage>
        <taxon>Bacteria</taxon>
        <taxon>Pseudomonadati</taxon>
        <taxon>Pseudomonadota</taxon>
        <taxon>Alphaproteobacteria</taxon>
        <taxon>Rhodospirillales</taxon>
        <taxon>Rhodovibrionaceae</taxon>
        <taxon>Rhodovibrio</taxon>
    </lineage>
</organism>
<dbReference type="InterPro" id="IPR027417">
    <property type="entry name" value="P-loop_NTPase"/>
</dbReference>
<reference evidence="1" key="2">
    <citation type="journal article" date="2020" name="Microorganisms">
        <title>Osmotic Adaptation and Compatible Solute Biosynthesis of Phototrophic Bacteria as Revealed from Genome Analyses.</title>
        <authorList>
            <person name="Imhoff J.F."/>
            <person name="Rahn T."/>
            <person name="Kunzel S."/>
            <person name="Keller A."/>
            <person name="Neulinger S.C."/>
        </authorList>
    </citation>
    <scope>NUCLEOTIDE SEQUENCE</scope>
    <source>
        <strain evidence="1">DSM 9154</strain>
    </source>
</reference>
<dbReference type="RefSeq" id="WP_027288129.1">
    <property type="nucleotide sequence ID" value="NZ_NRRE01000011.1"/>
</dbReference>
<protein>
    <submittedName>
        <fullName evidence="1">Adenylate kinase</fullName>
    </submittedName>
</protein>
<keyword evidence="1" id="KW-0808">Transferase</keyword>
<dbReference type="SUPFAM" id="SSF52540">
    <property type="entry name" value="P-loop containing nucleoside triphosphate hydrolases"/>
    <property type="match status" value="1"/>
</dbReference>
<evidence type="ECO:0000313" key="1">
    <source>
        <dbReference type="EMBL" id="MBK1696122.1"/>
    </source>
</evidence>
<evidence type="ECO:0000313" key="2">
    <source>
        <dbReference type="Proteomes" id="UP000778970"/>
    </source>
</evidence>
<name>A0A934QGB5_9PROT</name>